<organism evidence="1 2">
    <name type="scientific">Trichonephila clavata</name>
    <name type="common">Joro spider</name>
    <name type="synonym">Nephila clavata</name>
    <dbReference type="NCBI Taxonomy" id="2740835"/>
    <lineage>
        <taxon>Eukaryota</taxon>
        <taxon>Metazoa</taxon>
        <taxon>Ecdysozoa</taxon>
        <taxon>Arthropoda</taxon>
        <taxon>Chelicerata</taxon>
        <taxon>Arachnida</taxon>
        <taxon>Araneae</taxon>
        <taxon>Araneomorphae</taxon>
        <taxon>Entelegynae</taxon>
        <taxon>Araneoidea</taxon>
        <taxon>Nephilidae</taxon>
        <taxon>Trichonephila</taxon>
    </lineage>
</organism>
<protein>
    <submittedName>
        <fullName evidence="1">Uncharacterized protein</fullName>
    </submittedName>
</protein>
<evidence type="ECO:0000313" key="2">
    <source>
        <dbReference type="Proteomes" id="UP000887116"/>
    </source>
</evidence>
<dbReference type="EMBL" id="BMAO01020988">
    <property type="protein sequence ID" value="GFQ71188.1"/>
    <property type="molecule type" value="Genomic_DNA"/>
</dbReference>
<gene>
    <name evidence="1" type="ORF">TNCT_701191</name>
</gene>
<dbReference type="Proteomes" id="UP000887116">
    <property type="component" value="Unassembled WGS sequence"/>
</dbReference>
<keyword evidence="2" id="KW-1185">Reference proteome</keyword>
<comment type="caution">
    <text evidence="1">The sequence shown here is derived from an EMBL/GenBank/DDBJ whole genome shotgun (WGS) entry which is preliminary data.</text>
</comment>
<reference evidence="1" key="1">
    <citation type="submission" date="2020-07" db="EMBL/GenBank/DDBJ databases">
        <title>Multicomponent nature underlies the extraordinary mechanical properties of spider dragline silk.</title>
        <authorList>
            <person name="Kono N."/>
            <person name="Nakamura H."/>
            <person name="Mori M."/>
            <person name="Yoshida Y."/>
            <person name="Ohtoshi R."/>
            <person name="Malay A.D."/>
            <person name="Moran D.A.P."/>
            <person name="Tomita M."/>
            <person name="Numata K."/>
            <person name="Arakawa K."/>
        </authorList>
    </citation>
    <scope>NUCLEOTIDE SEQUENCE</scope>
</reference>
<evidence type="ECO:0000313" key="1">
    <source>
        <dbReference type="EMBL" id="GFQ71188.1"/>
    </source>
</evidence>
<dbReference type="AlphaFoldDB" id="A0A8X6G078"/>
<dbReference type="PANTHER" id="PTHR47272:SF2">
    <property type="entry name" value="PIGGYBAC TRANSPOSABLE ELEMENT-DERIVED PROTEIN 3-LIKE"/>
    <property type="match status" value="1"/>
</dbReference>
<name>A0A8X6G078_TRICU</name>
<sequence length="143" mass="16384">MLTSSLSVDPIESLSNEEENRHLNASFNLTSHKLPHFRLRHPMNSNNIRPNSATQREDRKACLVKWKDKKSVLLSNAFGIKPEGSCKRWAKVQRQRADVRQPAIARSYNTYMGGFGYDGQTNLILPDIPTDQEMDNACLFIFF</sequence>
<dbReference type="OrthoDB" id="123207at2759"/>
<accession>A0A8X6G078</accession>
<dbReference type="PANTHER" id="PTHR47272">
    <property type="entry name" value="DDE_TNP_1_7 DOMAIN-CONTAINING PROTEIN"/>
    <property type="match status" value="1"/>
</dbReference>
<proteinExistence type="predicted"/>